<organism evidence="6 7">
    <name type="scientific">Sphingobium chungbukense</name>
    <dbReference type="NCBI Taxonomy" id="56193"/>
    <lineage>
        <taxon>Bacteria</taxon>
        <taxon>Pseudomonadati</taxon>
        <taxon>Pseudomonadota</taxon>
        <taxon>Alphaproteobacteria</taxon>
        <taxon>Sphingomonadales</taxon>
        <taxon>Sphingomonadaceae</taxon>
        <taxon>Sphingobium</taxon>
    </lineage>
</organism>
<dbReference type="InterPro" id="IPR009056">
    <property type="entry name" value="Cyt_c-like_dom"/>
</dbReference>
<comment type="caution">
    <text evidence="6">The sequence shown here is derived from an EMBL/GenBank/DDBJ whole genome shotgun (WGS) entry which is preliminary data.</text>
</comment>
<dbReference type="GO" id="GO:0046872">
    <property type="term" value="F:metal ion binding"/>
    <property type="evidence" value="ECO:0007669"/>
    <property type="project" value="UniProtKB-KW"/>
</dbReference>
<dbReference type="Proteomes" id="UP000033874">
    <property type="component" value="Unassembled WGS sequence"/>
</dbReference>
<evidence type="ECO:0000256" key="1">
    <source>
        <dbReference type="ARBA" id="ARBA00022617"/>
    </source>
</evidence>
<name>A0A0M3AL19_9SPHN</name>
<keyword evidence="7" id="KW-1185">Reference proteome</keyword>
<dbReference type="STRING" id="56193.YP76_18835"/>
<dbReference type="AlphaFoldDB" id="A0A0M3AL19"/>
<sequence length="113" mass="11691">MLLLLLGGCKPPPEGRVALPGADLERGKLVMQQAGCAACHVIPGIAWPKGRLGPDLTGFARQGMIAGRVPNRPDVLTAFIRNAPAVAPGTTMPAMPLNPGEARDAAAYLLSLD</sequence>
<dbReference type="SUPFAM" id="SSF46626">
    <property type="entry name" value="Cytochrome c"/>
    <property type="match status" value="1"/>
</dbReference>
<dbReference type="InterPro" id="IPR036909">
    <property type="entry name" value="Cyt_c-like_dom_sf"/>
</dbReference>
<dbReference type="GO" id="GO:0009055">
    <property type="term" value="F:electron transfer activity"/>
    <property type="evidence" value="ECO:0007669"/>
    <property type="project" value="InterPro"/>
</dbReference>
<keyword evidence="3 4" id="KW-0408">Iron</keyword>
<evidence type="ECO:0000256" key="2">
    <source>
        <dbReference type="ARBA" id="ARBA00022723"/>
    </source>
</evidence>
<evidence type="ECO:0000313" key="6">
    <source>
        <dbReference type="EMBL" id="KKW90802.1"/>
    </source>
</evidence>
<dbReference type="Gene3D" id="1.10.760.10">
    <property type="entry name" value="Cytochrome c-like domain"/>
    <property type="match status" value="1"/>
</dbReference>
<keyword evidence="1 4" id="KW-0349">Heme</keyword>
<gene>
    <name evidence="6" type="ORF">YP76_18835</name>
</gene>
<evidence type="ECO:0000256" key="4">
    <source>
        <dbReference type="PROSITE-ProRule" id="PRU00433"/>
    </source>
</evidence>
<dbReference type="EMBL" id="LBIC01000009">
    <property type="protein sequence ID" value="KKW90802.1"/>
    <property type="molecule type" value="Genomic_DNA"/>
</dbReference>
<dbReference type="PROSITE" id="PS51007">
    <property type="entry name" value="CYTC"/>
    <property type="match status" value="1"/>
</dbReference>
<feature type="domain" description="Cytochrome c" evidence="5">
    <location>
        <begin position="22"/>
        <end position="113"/>
    </location>
</feature>
<keyword evidence="2 4" id="KW-0479">Metal-binding</keyword>
<evidence type="ECO:0000259" key="5">
    <source>
        <dbReference type="PROSITE" id="PS51007"/>
    </source>
</evidence>
<dbReference type="Pfam" id="PF00034">
    <property type="entry name" value="Cytochrom_C"/>
    <property type="match status" value="1"/>
</dbReference>
<dbReference type="GO" id="GO:0020037">
    <property type="term" value="F:heme binding"/>
    <property type="evidence" value="ECO:0007669"/>
    <property type="project" value="InterPro"/>
</dbReference>
<accession>A0A0M3AL19</accession>
<protein>
    <submittedName>
        <fullName evidence="6">Cytochrome C</fullName>
    </submittedName>
</protein>
<evidence type="ECO:0000256" key="3">
    <source>
        <dbReference type="ARBA" id="ARBA00023004"/>
    </source>
</evidence>
<evidence type="ECO:0000313" key="7">
    <source>
        <dbReference type="Proteomes" id="UP000033874"/>
    </source>
</evidence>
<dbReference type="PATRIC" id="fig|56193.3.peg.3959"/>
<proteinExistence type="predicted"/>
<reference evidence="6 7" key="1">
    <citation type="submission" date="2015-04" db="EMBL/GenBank/DDBJ databases">
        <title>Genome sequence of aromatic hydrocarbons-degrading Sphingobium chungbukense DJ77.</title>
        <authorList>
            <person name="Kim Y.-C."/>
            <person name="Chae J.-C."/>
        </authorList>
    </citation>
    <scope>NUCLEOTIDE SEQUENCE [LARGE SCALE GENOMIC DNA]</scope>
    <source>
        <strain evidence="6 7">DJ77</strain>
    </source>
</reference>